<accession>A0ABT0UNL1</accession>
<proteinExistence type="predicted"/>
<keyword evidence="3" id="KW-1185">Reference proteome</keyword>
<evidence type="ECO:0000313" key="2">
    <source>
        <dbReference type="EMBL" id="MCM2389200.1"/>
    </source>
</evidence>
<organism evidence="2 3">
    <name type="scientific">Streptomyces albipurpureus</name>
    <dbReference type="NCBI Taxonomy" id="2897419"/>
    <lineage>
        <taxon>Bacteria</taxon>
        <taxon>Bacillati</taxon>
        <taxon>Actinomycetota</taxon>
        <taxon>Actinomycetes</taxon>
        <taxon>Kitasatosporales</taxon>
        <taxon>Streptomycetaceae</taxon>
        <taxon>Streptomyces</taxon>
    </lineage>
</organism>
<sequence>MASPTGEIPIFEQLSQEWAAAGRTLPGVPDLEWARLSQFPVYQRTASDLRAGSTPPRGWFQGRHPA</sequence>
<feature type="region of interest" description="Disordered" evidence="1">
    <location>
        <begin position="46"/>
        <end position="66"/>
    </location>
</feature>
<dbReference type="EMBL" id="JAMQAW010000010">
    <property type="protein sequence ID" value="MCM2389200.1"/>
    <property type="molecule type" value="Genomic_DNA"/>
</dbReference>
<dbReference type="Proteomes" id="UP001431429">
    <property type="component" value="Unassembled WGS sequence"/>
</dbReference>
<name>A0ABT0UNL1_9ACTN</name>
<dbReference type="RefSeq" id="WP_250919539.1">
    <property type="nucleotide sequence ID" value="NZ_JAMQAW010000010.1"/>
</dbReference>
<protein>
    <submittedName>
        <fullName evidence="2">Uncharacterized protein</fullName>
    </submittedName>
</protein>
<evidence type="ECO:0000256" key="1">
    <source>
        <dbReference type="SAM" id="MobiDB-lite"/>
    </source>
</evidence>
<reference evidence="2" key="1">
    <citation type="submission" date="2022-06" db="EMBL/GenBank/DDBJ databases">
        <title>Genome public.</title>
        <authorList>
            <person name="Sun Q."/>
        </authorList>
    </citation>
    <scope>NUCLEOTIDE SEQUENCE</scope>
    <source>
        <strain evidence="2">CWNU-1</strain>
    </source>
</reference>
<comment type="caution">
    <text evidence="2">The sequence shown here is derived from an EMBL/GenBank/DDBJ whole genome shotgun (WGS) entry which is preliminary data.</text>
</comment>
<evidence type="ECO:0000313" key="3">
    <source>
        <dbReference type="Proteomes" id="UP001431429"/>
    </source>
</evidence>
<gene>
    <name evidence="2" type="ORF">NBG84_12990</name>
</gene>